<dbReference type="GO" id="GO:0000226">
    <property type="term" value="P:microtubule cytoskeleton organization"/>
    <property type="evidence" value="ECO:0007669"/>
    <property type="project" value="TreeGrafter"/>
</dbReference>
<dbReference type="STRING" id="77166.U4UHJ4"/>
<evidence type="ECO:0000256" key="1">
    <source>
        <dbReference type="ARBA" id="ARBA00004245"/>
    </source>
</evidence>
<dbReference type="OrthoDB" id="409897at2759"/>
<dbReference type="Gene3D" id="3.40.50.300">
    <property type="entry name" value="P-loop containing nucleotide triphosphate hydrolases"/>
    <property type="match status" value="3"/>
</dbReference>
<dbReference type="InterPro" id="IPR000629">
    <property type="entry name" value="RNA-helicase_DEAD-box_CS"/>
</dbReference>
<evidence type="ECO:0000256" key="3">
    <source>
        <dbReference type="ARBA" id="ARBA00012552"/>
    </source>
</evidence>
<evidence type="ECO:0000256" key="8">
    <source>
        <dbReference type="ARBA" id="ARBA00022806"/>
    </source>
</evidence>
<keyword evidence="5" id="KW-0963">Cytoplasm</keyword>
<name>U4UHJ4_DENPD</name>
<keyword evidence="10" id="KW-0694">RNA-binding</keyword>
<evidence type="ECO:0000256" key="7">
    <source>
        <dbReference type="ARBA" id="ARBA00022801"/>
    </source>
</evidence>
<dbReference type="PANTHER" id="PTHR46321">
    <property type="entry name" value="KIF1-BINDING PROTEIN"/>
    <property type="match status" value="1"/>
</dbReference>
<evidence type="ECO:0000256" key="10">
    <source>
        <dbReference type="ARBA" id="ARBA00022884"/>
    </source>
</evidence>
<feature type="domain" description="Helicase C-terminal" evidence="16">
    <location>
        <begin position="776"/>
        <end position="936"/>
    </location>
</feature>
<dbReference type="SMART" id="SM00487">
    <property type="entry name" value="DEXDc"/>
    <property type="match status" value="1"/>
</dbReference>
<dbReference type="PROSITE" id="PS51192">
    <property type="entry name" value="HELICASE_ATP_BIND_1"/>
    <property type="match status" value="1"/>
</dbReference>
<dbReference type="AlphaFoldDB" id="U4UHJ4"/>
<dbReference type="Proteomes" id="UP000030742">
    <property type="component" value="Unassembled WGS sequence"/>
</dbReference>
<accession>U4UHJ4</accession>
<protein>
    <recommendedName>
        <fullName evidence="4">KIF-binding protein</fullName>
        <ecNumber evidence="3">3.6.4.13</ecNumber>
    </recommendedName>
</protein>
<dbReference type="GO" id="GO:1990535">
    <property type="term" value="P:neuron projection maintenance"/>
    <property type="evidence" value="ECO:0007669"/>
    <property type="project" value="TreeGrafter"/>
</dbReference>
<dbReference type="InterPro" id="IPR011545">
    <property type="entry name" value="DEAD/DEAH_box_helicase_dom"/>
</dbReference>
<proteinExistence type="inferred from homology"/>
<feature type="short sequence motif" description="Q motif" evidence="14">
    <location>
        <begin position="620"/>
        <end position="648"/>
    </location>
</feature>
<dbReference type="PROSITE" id="PS00039">
    <property type="entry name" value="DEAD_ATP_HELICASE"/>
    <property type="match status" value="1"/>
</dbReference>
<keyword evidence="6" id="KW-0547">Nucleotide-binding</keyword>
<dbReference type="InterPro" id="IPR022083">
    <property type="entry name" value="KBP"/>
</dbReference>
<evidence type="ECO:0000313" key="19">
    <source>
        <dbReference type="Proteomes" id="UP000030742"/>
    </source>
</evidence>
<evidence type="ECO:0000259" key="15">
    <source>
        <dbReference type="PROSITE" id="PS51192"/>
    </source>
</evidence>
<dbReference type="InterPro" id="IPR027417">
    <property type="entry name" value="P-loop_NTPase"/>
</dbReference>
<evidence type="ECO:0000259" key="16">
    <source>
        <dbReference type="PROSITE" id="PS51194"/>
    </source>
</evidence>
<evidence type="ECO:0000256" key="9">
    <source>
        <dbReference type="ARBA" id="ARBA00022840"/>
    </source>
</evidence>
<keyword evidence="11" id="KW-0206">Cytoskeleton</keyword>
<evidence type="ECO:0000313" key="18">
    <source>
        <dbReference type="EMBL" id="ERL89335.1"/>
    </source>
</evidence>
<evidence type="ECO:0000256" key="14">
    <source>
        <dbReference type="PROSITE-ProRule" id="PRU00552"/>
    </source>
</evidence>
<feature type="domain" description="Helicase ATP-binding" evidence="15">
    <location>
        <begin position="668"/>
        <end position="766"/>
    </location>
</feature>
<keyword evidence="9" id="KW-0067">ATP-binding</keyword>
<dbReference type="EC" id="3.6.4.13" evidence="3"/>
<dbReference type="GO" id="GO:0003723">
    <property type="term" value="F:RNA binding"/>
    <property type="evidence" value="ECO:0007669"/>
    <property type="project" value="UniProtKB-KW"/>
</dbReference>
<dbReference type="GO" id="GO:0005856">
    <property type="term" value="C:cytoskeleton"/>
    <property type="evidence" value="ECO:0007669"/>
    <property type="project" value="UniProtKB-SubCell"/>
</dbReference>
<dbReference type="GO" id="GO:0033962">
    <property type="term" value="P:P-body assembly"/>
    <property type="evidence" value="ECO:0007669"/>
    <property type="project" value="UniProtKB-ARBA"/>
</dbReference>
<sequence length="951" mass="110301">MLINKEAFTDLQEKYQKVIKLLLEDSKSDPENEPYLSKYSAKQILIGMKANIENLLRNHPAEGPENLKLTGMYSTVFLYLGMVAVDTEEISIGEKHLEKCREIIEKLEALPEAVMIALNMYNQFGILWSQREPEKSKIYLEKAQQLYTSFKASGEAPINVSEIFDPNLEKHDEELAFNNMEKIHTLTLYYLAQIFGKLKEDFKSAVYCHITLQRQLEMDDYEPIDWALNSATLSQFFMEKCGFKQARHHLAASSYILSKYKIEDLNAATDINEEYEAKLETFNHRHADVARCWVKYGIFLLGKSKDRLLAHTEDIDEKCSMVSDLSRMKLSGDAQVTIEDLQNLTFRGIDVGSYESQITDQFILQFSDAKIVFLQTQEWIKLAEEYYTLETLASDYIEIVQDHTQLYLNLLFFEDNPDNQAKLHKRRIDLLENVVSKVNPQYYMNYCRQIWFELGHSYTSILDIKSDKLRESKEKPKPQALAKINILVDKCITHYTSFQSSFKVNIAELEKVQGDVEKPFLQTYFRVAALYGRYITMDRNVQLKNVEQQYEHYKFLTDYCKKHPNAAELMPVELNICKEMVMDADVKMELKDDLGWKAKLKIPAKDHRIQTTDVTDTRGNEFEEYCLKRELLMGIFEKGWEKPSPIQEAAIPIALTGKDVLARAKNGTGGTNLRDDIMRIYQKVQVIIATPGRILDLMEKGVAQMDQCKILVLDEADKLLSQDFKGMLDVVIKNLPEKRQVLLFSATFPLTVEQFMRKHLRSPYEINLMEELTLKGVTQYYAFVQERQKVHCLNTLFSKLQINQSIIFCNSTQRVELLAKKITELGYCCYYIHAKMAQTHRNRVFHDFRSGLCRNLVCSDLFTRGIDVQAVNVVINFDFPKMAETYLHRIGRSGRFGHLGIAINLITYEDRFALHRIEQELGTEIKPIPKIIDPRLYVAKLGEEDPEDLVK</sequence>
<dbReference type="EMBL" id="KB632166">
    <property type="protein sequence ID" value="ERL89335.1"/>
    <property type="molecule type" value="Genomic_DNA"/>
</dbReference>
<dbReference type="PROSITE" id="PS51194">
    <property type="entry name" value="HELICASE_CTER"/>
    <property type="match status" value="1"/>
</dbReference>
<evidence type="ECO:0000256" key="5">
    <source>
        <dbReference type="ARBA" id="ARBA00022490"/>
    </source>
</evidence>
<dbReference type="PANTHER" id="PTHR46321:SF1">
    <property type="entry name" value="KIF-BINDING PROTEIN"/>
    <property type="match status" value="1"/>
</dbReference>
<evidence type="ECO:0000256" key="13">
    <source>
        <dbReference type="ARBA" id="ARBA00047984"/>
    </source>
</evidence>
<evidence type="ECO:0000256" key="11">
    <source>
        <dbReference type="ARBA" id="ARBA00023212"/>
    </source>
</evidence>
<dbReference type="GO" id="GO:0017148">
    <property type="term" value="P:negative regulation of translation"/>
    <property type="evidence" value="ECO:0007669"/>
    <property type="project" value="UniProtKB-ARBA"/>
</dbReference>
<comment type="subcellular location">
    <subcellularLocation>
        <location evidence="1">Cytoplasm</location>
        <location evidence="1">Cytoskeleton</location>
    </subcellularLocation>
</comment>
<evidence type="ECO:0000256" key="6">
    <source>
        <dbReference type="ARBA" id="ARBA00022741"/>
    </source>
</evidence>
<dbReference type="CDD" id="cd18787">
    <property type="entry name" value="SF2_C_DEAD"/>
    <property type="match status" value="1"/>
</dbReference>
<dbReference type="PROSITE" id="PS51195">
    <property type="entry name" value="Q_MOTIF"/>
    <property type="match status" value="1"/>
</dbReference>
<dbReference type="FunFam" id="3.40.50.300:FF:000114">
    <property type="entry name" value="ATP-dependent RNA helicase DDX6"/>
    <property type="match status" value="1"/>
</dbReference>
<comment type="catalytic activity">
    <reaction evidence="13">
        <text>ATP + H2O = ADP + phosphate + H(+)</text>
        <dbReference type="Rhea" id="RHEA:13065"/>
        <dbReference type="ChEBI" id="CHEBI:15377"/>
        <dbReference type="ChEBI" id="CHEBI:15378"/>
        <dbReference type="ChEBI" id="CHEBI:30616"/>
        <dbReference type="ChEBI" id="CHEBI:43474"/>
        <dbReference type="ChEBI" id="CHEBI:456216"/>
        <dbReference type="EC" id="3.6.4.13"/>
    </reaction>
</comment>
<feature type="domain" description="DEAD-box RNA helicase Q" evidence="17">
    <location>
        <begin position="620"/>
        <end position="648"/>
    </location>
</feature>
<evidence type="ECO:0000256" key="2">
    <source>
        <dbReference type="ARBA" id="ARBA00010305"/>
    </source>
</evidence>
<dbReference type="Pfam" id="PF00271">
    <property type="entry name" value="Helicase_C"/>
    <property type="match status" value="1"/>
</dbReference>
<dbReference type="InterPro" id="IPR014014">
    <property type="entry name" value="RNA_helicase_DEAD_Q_motif"/>
</dbReference>
<organism evidence="18 19">
    <name type="scientific">Dendroctonus ponderosae</name>
    <name type="common">Mountain pine beetle</name>
    <dbReference type="NCBI Taxonomy" id="77166"/>
    <lineage>
        <taxon>Eukaryota</taxon>
        <taxon>Metazoa</taxon>
        <taxon>Ecdysozoa</taxon>
        <taxon>Arthropoda</taxon>
        <taxon>Hexapoda</taxon>
        <taxon>Insecta</taxon>
        <taxon>Pterygota</taxon>
        <taxon>Neoptera</taxon>
        <taxon>Endopterygota</taxon>
        <taxon>Coleoptera</taxon>
        <taxon>Polyphaga</taxon>
        <taxon>Cucujiformia</taxon>
        <taxon>Curculionidae</taxon>
        <taxon>Scolytinae</taxon>
        <taxon>Dendroctonus</taxon>
    </lineage>
</organism>
<keyword evidence="8" id="KW-0347">Helicase</keyword>
<dbReference type="SMART" id="SM00490">
    <property type="entry name" value="HELICc"/>
    <property type="match status" value="1"/>
</dbReference>
<dbReference type="GO" id="GO:0003724">
    <property type="term" value="F:RNA helicase activity"/>
    <property type="evidence" value="ECO:0007669"/>
    <property type="project" value="UniProtKB-EC"/>
</dbReference>
<evidence type="ECO:0000256" key="12">
    <source>
        <dbReference type="ARBA" id="ARBA00038316"/>
    </source>
</evidence>
<dbReference type="SUPFAM" id="SSF52540">
    <property type="entry name" value="P-loop containing nucleoside triphosphate hydrolases"/>
    <property type="match status" value="1"/>
</dbReference>
<evidence type="ECO:0000259" key="17">
    <source>
        <dbReference type="PROSITE" id="PS51195"/>
    </source>
</evidence>
<dbReference type="InterPro" id="IPR014001">
    <property type="entry name" value="Helicase_ATP-bd"/>
</dbReference>
<comment type="similarity">
    <text evidence="2">Belongs to the KIF-binding protein family.</text>
</comment>
<dbReference type="InterPro" id="IPR001650">
    <property type="entry name" value="Helicase_C-like"/>
</dbReference>
<dbReference type="GO" id="GO:0021952">
    <property type="term" value="P:central nervous system projection neuron axonogenesis"/>
    <property type="evidence" value="ECO:0007669"/>
    <property type="project" value="TreeGrafter"/>
</dbReference>
<comment type="similarity">
    <text evidence="12">Belongs to the DEAD box helicase family. DDX6/DHH1 subfamily.</text>
</comment>
<dbReference type="Pfam" id="PF00270">
    <property type="entry name" value="DEAD"/>
    <property type="match status" value="1"/>
</dbReference>
<evidence type="ECO:0000256" key="4">
    <source>
        <dbReference type="ARBA" id="ARBA00016840"/>
    </source>
</evidence>
<reference evidence="18 19" key="1">
    <citation type="journal article" date="2013" name="Genome Biol.">
        <title>Draft genome of the mountain pine beetle, Dendroctonus ponderosae Hopkins, a major forest pest.</title>
        <authorList>
            <person name="Keeling C.I."/>
            <person name="Yuen M.M."/>
            <person name="Liao N.Y."/>
            <person name="Docking T.R."/>
            <person name="Chan S.K."/>
            <person name="Taylor G.A."/>
            <person name="Palmquist D.L."/>
            <person name="Jackman S.D."/>
            <person name="Nguyen A."/>
            <person name="Li M."/>
            <person name="Henderson H."/>
            <person name="Janes J.K."/>
            <person name="Zhao Y."/>
            <person name="Pandoh P."/>
            <person name="Moore R."/>
            <person name="Sperling F.A."/>
            <person name="Huber D.P."/>
            <person name="Birol I."/>
            <person name="Jones S.J."/>
            <person name="Bohlmann J."/>
        </authorList>
    </citation>
    <scope>NUCLEOTIDE SEQUENCE</scope>
</reference>
<dbReference type="GO" id="GO:0005524">
    <property type="term" value="F:ATP binding"/>
    <property type="evidence" value="ECO:0007669"/>
    <property type="project" value="UniProtKB-KW"/>
</dbReference>
<keyword evidence="7" id="KW-0378">Hydrolase</keyword>
<gene>
    <name evidence="18" type="ORF">D910_06707</name>
</gene>
<dbReference type="Pfam" id="PF12309">
    <property type="entry name" value="KBP_C"/>
    <property type="match status" value="1"/>
</dbReference>
<dbReference type="GO" id="GO:0016787">
    <property type="term" value="F:hydrolase activity"/>
    <property type="evidence" value="ECO:0007669"/>
    <property type="project" value="UniProtKB-KW"/>
</dbReference>